<dbReference type="Proteomes" id="UP001231518">
    <property type="component" value="Chromosome 19"/>
</dbReference>
<protein>
    <submittedName>
        <fullName evidence="3">Uncharacterized protein</fullName>
    </submittedName>
</protein>
<evidence type="ECO:0000313" key="3">
    <source>
        <dbReference type="EMBL" id="KAJ8728927.1"/>
    </source>
</evidence>
<feature type="region of interest" description="Disordered" evidence="2">
    <location>
        <begin position="359"/>
        <end position="411"/>
    </location>
</feature>
<evidence type="ECO:0000256" key="1">
    <source>
        <dbReference type="ARBA" id="ARBA00004328"/>
    </source>
</evidence>
<dbReference type="EMBL" id="JARGEI010000007">
    <property type="protein sequence ID" value="KAJ8728927.1"/>
    <property type="molecule type" value="Genomic_DNA"/>
</dbReference>
<evidence type="ECO:0000313" key="4">
    <source>
        <dbReference type="Proteomes" id="UP001231518"/>
    </source>
</evidence>
<feature type="region of interest" description="Disordered" evidence="2">
    <location>
        <begin position="274"/>
        <end position="325"/>
    </location>
</feature>
<keyword evidence="4" id="KW-1185">Reference proteome</keyword>
<feature type="compositionally biased region" description="Polar residues" evidence="2">
    <location>
        <begin position="680"/>
        <end position="693"/>
    </location>
</feature>
<accession>A0AAD8DWN4</accession>
<dbReference type="InterPro" id="IPR004902">
    <property type="entry name" value="Rhabdo_ncap_2"/>
</dbReference>
<feature type="compositionally biased region" description="Basic and acidic residues" evidence="2">
    <location>
        <begin position="359"/>
        <end position="370"/>
    </location>
</feature>
<sequence length="722" mass="78366">MTTMASPKPYASVSEESSHVQVLDSNEPLVTVSSSVPVPVSVSGELSVVRVLDSYEPLVTVSSSVPVSSARVLDSIEPLVPTARVQVMDSDEPLVLPCVSSAVDEPVAGPSGVAAGSCGSLPAISEDEDEEDDDVPALPRPTGSSGRRMNPNSDEVTEEDYICEACFYLAMQGVNDELHGNNDRSAGSSHRGHREVCLLCGRSLVKLQSHLVLSPSTSSHHVKIAEIVERTIAPRQISSSDRLCHACFMKVKRDALRSDVHDEARNLAYIQPGSSGLQSQTVEPPMDAMPLTDPKGSPDASLIPPPLEPSAARLIGDDSQGPSFAVQETAGGYQEYTPTSERDIIDFKNVQQAFKLIMETKDNPNIRGDEDGQQAPSRGTQKIPRPKEDEVQSESGDSEPSSIGSTEENSPCITDMSAHDALYSLHLTATYLTLVMMRRITKRDVDLITAFSRPNIHKHYTDMVPIALGIALPAPSTSFNQAMSGAVSSSMEAGRHIGTILLYLMKSCTASSSDTPVGFLDQERIGMEAILKATCMTHIAGAGIPLATLFVAVRSLYNKSEWETIQWLSYNELLHSISSIITLRLDHFQLTQTKSDTVKLFPYCRLVHQNYHPDLSYRGNEEMCYFMVCLVDFKCPPVAGTGGARAAMWTSKMNPGLKKEIETVARAMYEETSKFTLTPMFSGQKSPATTKGPGSTWIPPEVTAGEEETNKDESIPTVHSWN</sequence>
<gene>
    <name evidence="3" type="ORF">PYW07_006623</name>
</gene>
<comment type="caution">
    <text evidence="3">The sequence shown here is derived from an EMBL/GenBank/DDBJ whole genome shotgun (WGS) entry which is preliminary data.</text>
</comment>
<dbReference type="Pfam" id="PF03216">
    <property type="entry name" value="Rhabdo_ncap_2"/>
    <property type="match status" value="1"/>
</dbReference>
<comment type="subcellular location">
    <subcellularLocation>
        <location evidence="1">Virion</location>
    </subcellularLocation>
</comment>
<reference evidence="3" key="1">
    <citation type="submission" date="2023-03" db="EMBL/GenBank/DDBJ databases">
        <title>Chromosome-level genomes of two armyworms, Mythimna separata and Mythimna loreyi, provide insights into the biosynthesis and reception of sex pheromones.</title>
        <authorList>
            <person name="Zhao H."/>
        </authorList>
    </citation>
    <scope>NUCLEOTIDE SEQUENCE</scope>
    <source>
        <strain evidence="3">BeijingLab</strain>
        <tissue evidence="3">Pupa</tissue>
    </source>
</reference>
<feature type="region of interest" description="Disordered" evidence="2">
    <location>
        <begin position="109"/>
        <end position="154"/>
    </location>
</feature>
<proteinExistence type="predicted"/>
<name>A0AAD8DWN4_MYTSE</name>
<dbReference type="AlphaFoldDB" id="A0AAD8DWN4"/>
<feature type="region of interest" description="Disordered" evidence="2">
    <location>
        <begin position="680"/>
        <end position="722"/>
    </location>
</feature>
<feature type="compositionally biased region" description="Acidic residues" evidence="2">
    <location>
        <begin position="125"/>
        <end position="135"/>
    </location>
</feature>
<organism evidence="3 4">
    <name type="scientific">Mythimna separata</name>
    <name type="common">Oriental armyworm</name>
    <name type="synonym">Pseudaletia separata</name>
    <dbReference type="NCBI Taxonomy" id="271217"/>
    <lineage>
        <taxon>Eukaryota</taxon>
        <taxon>Metazoa</taxon>
        <taxon>Ecdysozoa</taxon>
        <taxon>Arthropoda</taxon>
        <taxon>Hexapoda</taxon>
        <taxon>Insecta</taxon>
        <taxon>Pterygota</taxon>
        <taxon>Neoptera</taxon>
        <taxon>Endopterygota</taxon>
        <taxon>Lepidoptera</taxon>
        <taxon>Glossata</taxon>
        <taxon>Ditrysia</taxon>
        <taxon>Noctuoidea</taxon>
        <taxon>Noctuidae</taxon>
        <taxon>Noctuinae</taxon>
        <taxon>Hadenini</taxon>
        <taxon>Mythimna</taxon>
    </lineage>
</organism>
<evidence type="ECO:0000256" key="2">
    <source>
        <dbReference type="SAM" id="MobiDB-lite"/>
    </source>
</evidence>
<feature type="compositionally biased region" description="Polar residues" evidence="2">
    <location>
        <begin position="393"/>
        <end position="411"/>
    </location>
</feature>
<feature type="compositionally biased region" description="Polar residues" evidence="2">
    <location>
        <begin position="142"/>
        <end position="154"/>
    </location>
</feature>